<feature type="transmembrane region" description="Helical" evidence="1">
    <location>
        <begin position="12"/>
        <end position="32"/>
    </location>
</feature>
<dbReference type="eggNOG" id="ENOG502SF9E">
    <property type="taxonomic scope" value="Eukaryota"/>
</dbReference>
<dbReference type="EMBL" id="FN649727">
    <property type="protein sequence ID" value="CBJ25751.1"/>
    <property type="molecule type" value="Genomic_DNA"/>
</dbReference>
<evidence type="ECO:0000256" key="1">
    <source>
        <dbReference type="SAM" id="Phobius"/>
    </source>
</evidence>
<dbReference type="Pfam" id="PF14023">
    <property type="entry name" value="Bestrophin-like"/>
    <property type="match status" value="1"/>
</dbReference>
<dbReference type="OMA" id="GVINFMS"/>
<dbReference type="InterPro" id="IPR025333">
    <property type="entry name" value="DUF4239"/>
</dbReference>
<feature type="transmembrane region" description="Helical" evidence="1">
    <location>
        <begin position="242"/>
        <end position="262"/>
    </location>
</feature>
<dbReference type="AlphaFoldDB" id="D7G758"/>
<feature type="transmembrane region" description="Helical" evidence="1">
    <location>
        <begin position="200"/>
        <end position="222"/>
    </location>
</feature>
<dbReference type="InParanoid" id="D7G758"/>
<dbReference type="OrthoDB" id="412895at2759"/>
<name>D7G758_ECTSI</name>
<keyword evidence="3" id="KW-1185">Reference proteome</keyword>
<feature type="transmembrane region" description="Helical" evidence="1">
    <location>
        <begin position="52"/>
        <end position="78"/>
    </location>
</feature>
<keyword evidence="1" id="KW-1133">Transmembrane helix</keyword>
<evidence type="ECO:0000313" key="2">
    <source>
        <dbReference type="EMBL" id="CBJ25751.1"/>
    </source>
</evidence>
<keyword evidence="1" id="KW-0472">Membrane</keyword>
<dbReference type="EMBL" id="FN649035">
    <property type="protein sequence ID" value="CBJ25751.1"/>
    <property type="molecule type" value="Genomic_DNA"/>
</dbReference>
<organism evidence="2 3">
    <name type="scientific">Ectocarpus siliculosus</name>
    <name type="common">Brown alga</name>
    <name type="synonym">Conferva siliculosa</name>
    <dbReference type="NCBI Taxonomy" id="2880"/>
    <lineage>
        <taxon>Eukaryota</taxon>
        <taxon>Sar</taxon>
        <taxon>Stramenopiles</taxon>
        <taxon>Ochrophyta</taxon>
        <taxon>PX clade</taxon>
        <taxon>Phaeophyceae</taxon>
        <taxon>Ectocarpales</taxon>
        <taxon>Ectocarpaceae</taxon>
        <taxon>Ectocarpus</taxon>
    </lineage>
</organism>
<reference evidence="2 3" key="1">
    <citation type="journal article" date="2010" name="Nature">
        <title>The Ectocarpus genome and the independent evolution of multicellularity in brown algae.</title>
        <authorList>
            <person name="Cock J.M."/>
            <person name="Sterck L."/>
            <person name="Rouze P."/>
            <person name="Scornet D."/>
            <person name="Allen A.E."/>
            <person name="Amoutzias G."/>
            <person name="Anthouard V."/>
            <person name="Artiguenave F."/>
            <person name="Aury J.M."/>
            <person name="Badger J.H."/>
            <person name="Beszteri B."/>
            <person name="Billiau K."/>
            <person name="Bonnet E."/>
            <person name="Bothwell J.H."/>
            <person name="Bowler C."/>
            <person name="Boyen C."/>
            <person name="Brownlee C."/>
            <person name="Carrano C.J."/>
            <person name="Charrier B."/>
            <person name="Cho G.Y."/>
            <person name="Coelho S.M."/>
            <person name="Collen J."/>
            <person name="Corre E."/>
            <person name="Da Silva C."/>
            <person name="Delage L."/>
            <person name="Delaroque N."/>
            <person name="Dittami S.M."/>
            <person name="Doulbeau S."/>
            <person name="Elias M."/>
            <person name="Farnham G."/>
            <person name="Gachon C.M."/>
            <person name="Gschloessl B."/>
            <person name="Heesch S."/>
            <person name="Jabbari K."/>
            <person name="Jubin C."/>
            <person name="Kawai H."/>
            <person name="Kimura K."/>
            <person name="Kloareg B."/>
            <person name="Kupper F.C."/>
            <person name="Lang D."/>
            <person name="Le Bail A."/>
            <person name="Leblanc C."/>
            <person name="Lerouge P."/>
            <person name="Lohr M."/>
            <person name="Lopez P.J."/>
            <person name="Martens C."/>
            <person name="Maumus F."/>
            <person name="Michel G."/>
            <person name="Miranda-Saavedra D."/>
            <person name="Morales J."/>
            <person name="Moreau H."/>
            <person name="Motomura T."/>
            <person name="Nagasato C."/>
            <person name="Napoli C.A."/>
            <person name="Nelson D.R."/>
            <person name="Nyvall-Collen P."/>
            <person name="Peters A.F."/>
            <person name="Pommier C."/>
            <person name="Potin P."/>
            <person name="Poulain J."/>
            <person name="Quesneville H."/>
            <person name="Read B."/>
            <person name="Rensing S.A."/>
            <person name="Ritter A."/>
            <person name="Rousvoal S."/>
            <person name="Samanta M."/>
            <person name="Samson G."/>
            <person name="Schroeder D.C."/>
            <person name="Segurens B."/>
            <person name="Strittmatter M."/>
            <person name="Tonon T."/>
            <person name="Tregear J.W."/>
            <person name="Valentin K."/>
            <person name="von Dassow P."/>
            <person name="Yamagishi T."/>
            <person name="Van de Peer Y."/>
            <person name="Wincker P."/>
        </authorList>
    </citation>
    <scope>NUCLEOTIDE SEQUENCE [LARGE SCALE GENOMIC DNA]</scope>
    <source>
        <strain evidence="3">Ec32 / CCAP1310/4</strain>
    </source>
</reference>
<sequence length="332" mass="37002">MALSPTTRGALFSTAIRSLLVVAAFLSFPTLVEDISPLIFLKDGALSDEVRLGLTGSFLPGVSLLFGALFSYTISLLVNRQIKIEEIVNAEVSALLAILLHMEDYFRYSPVALEAAMEAAWRHTDTLIFQSRYQEILLLVQDDPLEDLMRLIIAVDDEVLASDAHRNKSGVHRDSLGYLRGVSSDLLKLRTTRLSSEGRVLPPVHFGILVILASMLLFGFTLASAQPPTVDGPVAAAFESRVLFTLLLFSFSLLLEFALDLTNPFVGRYKVRRTTTTAIMVKIRSEIVAVMGRQHMKDFDVMFNIQKRRTLRDFKRETGMTLPSDNQIQPLP</sequence>
<dbReference type="Proteomes" id="UP000002630">
    <property type="component" value="Linkage Group LG02"/>
</dbReference>
<accession>D7G758</accession>
<keyword evidence="1" id="KW-0812">Transmembrane</keyword>
<proteinExistence type="predicted"/>
<protein>
    <submittedName>
        <fullName evidence="2">Uncharacterized protein</fullName>
    </submittedName>
</protein>
<evidence type="ECO:0000313" key="3">
    <source>
        <dbReference type="Proteomes" id="UP000002630"/>
    </source>
</evidence>
<gene>
    <name evidence="2" type="ORF">Esi_0008_0222</name>
</gene>